<gene>
    <name evidence="2" type="ORF">WJX72_009515</name>
</gene>
<keyword evidence="3" id="KW-1185">Reference proteome</keyword>
<evidence type="ECO:0000256" key="1">
    <source>
        <dbReference type="SAM" id="MobiDB-lite"/>
    </source>
</evidence>
<dbReference type="AlphaFoldDB" id="A0AAW1PLQ7"/>
<reference evidence="2 3" key="1">
    <citation type="journal article" date="2024" name="Nat. Commun.">
        <title>Phylogenomics reveals the evolutionary origins of lichenization in chlorophyte algae.</title>
        <authorList>
            <person name="Puginier C."/>
            <person name="Libourel C."/>
            <person name="Otte J."/>
            <person name="Skaloud P."/>
            <person name="Haon M."/>
            <person name="Grisel S."/>
            <person name="Petersen M."/>
            <person name="Berrin J.G."/>
            <person name="Delaux P.M."/>
            <person name="Dal Grande F."/>
            <person name="Keller J."/>
        </authorList>
    </citation>
    <scope>NUCLEOTIDE SEQUENCE [LARGE SCALE GENOMIC DNA]</scope>
    <source>
        <strain evidence="2 3">SAG 2043</strain>
    </source>
</reference>
<accession>A0AAW1PLQ7</accession>
<evidence type="ECO:0000313" key="3">
    <source>
        <dbReference type="Proteomes" id="UP001489004"/>
    </source>
</evidence>
<feature type="region of interest" description="Disordered" evidence="1">
    <location>
        <begin position="72"/>
        <end position="110"/>
    </location>
</feature>
<evidence type="ECO:0000313" key="2">
    <source>
        <dbReference type="EMBL" id="KAK9810366.1"/>
    </source>
</evidence>
<dbReference type="EMBL" id="JALJOR010000010">
    <property type="protein sequence ID" value="KAK9810366.1"/>
    <property type="molecule type" value="Genomic_DNA"/>
</dbReference>
<name>A0AAW1PLQ7_9CHLO</name>
<sequence length="155" mass="17171">MLQRSRVPTLTAPVSVRFTMASQLVIASTASTTGLRAFKPAPAGPLHKQFAAPSRRTQRLAFNPAFDAFTTPESRQQAQFVRPDCPPDSTEERVHKGSKKTAAAESYDSGFQSKPKFRSALEQVSWMTNVKLRAEEDKELASKDQPHFKLGVFGF</sequence>
<comment type="caution">
    <text evidence="2">The sequence shown here is derived from an EMBL/GenBank/DDBJ whole genome shotgun (WGS) entry which is preliminary data.</text>
</comment>
<dbReference type="Proteomes" id="UP001489004">
    <property type="component" value="Unassembled WGS sequence"/>
</dbReference>
<organism evidence="2 3">
    <name type="scientific">[Myrmecia] bisecta</name>
    <dbReference type="NCBI Taxonomy" id="41462"/>
    <lineage>
        <taxon>Eukaryota</taxon>
        <taxon>Viridiplantae</taxon>
        <taxon>Chlorophyta</taxon>
        <taxon>core chlorophytes</taxon>
        <taxon>Trebouxiophyceae</taxon>
        <taxon>Trebouxiales</taxon>
        <taxon>Trebouxiaceae</taxon>
        <taxon>Myrmecia</taxon>
    </lineage>
</organism>
<proteinExistence type="predicted"/>
<protein>
    <submittedName>
        <fullName evidence="2">Uncharacterized protein</fullName>
    </submittedName>
</protein>